<dbReference type="EMBL" id="JARQZJ010000008">
    <property type="protein sequence ID" value="KAK9872036.1"/>
    <property type="molecule type" value="Genomic_DNA"/>
</dbReference>
<comment type="caution">
    <text evidence="1">The sequence shown here is derived from an EMBL/GenBank/DDBJ whole genome shotgun (WGS) entry which is preliminary data.</text>
</comment>
<organism evidence="1 2">
    <name type="scientific">Henosepilachna vigintioctopunctata</name>
    <dbReference type="NCBI Taxonomy" id="420089"/>
    <lineage>
        <taxon>Eukaryota</taxon>
        <taxon>Metazoa</taxon>
        <taxon>Ecdysozoa</taxon>
        <taxon>Arthropoda</taxon>
        <taxon>Hexapoda</taxon>
        <taxon>Insecta</taxon>
        <taxon>Pterygota</taxon>
        <taxon>Neoptera</taxon>
        <taxon>Endopterygota</taxon>
        <taxon>Coleoptera</taxon>
        <taxon>Polyphaga</taxon>
        <taxon>Cucujiformia</taxon>
        <taxon>Coccinelloidea</taxon>
        <taxon>Coccinellidae</taxon>
        <taxon>Epilachninae</taxon>
        <taxon>Epilachnini</taxon>
        <taxon>Henosepilachna</taxon>
    </lineage>
</organism>
<accession>A0AAW1TL42</accession>
<evidence type="ECO:0000313" key="1">
    <source>
        <dbReference type="EMBL" id="KAK9872036.1"/>
    </source>
</evidence>
<dbReference type="AlphaFoldDB" id="A0AAW1TL42"/>
<gene>
    <name evidence="1" type="ORF">WA026_015286</name>
</gene>
<reference evidence="1 2" key="1">
    <citation type="submission" date="2023-03" db="EMBL/GenBank/DDBJ databases">
        <title>Genome insight into feeding habits of ladybird beetles.</title>
        <authorList>
            <person name="Li H.-S."/>
            <person name="Huang Y.-H."/>
            <person name="Pang H."/>
        </authorList>
    </citation>
    <scope>NUCLEOTIDE SEQUENCE [LARGE SCALE GENOMIC DNA]</scope>
    <source>
        <strain evidence="1">SYSU_2023b</strain>
        <tissue evidence="1">Whole body</tissue>
    </source>
</reference>
<name>A0AAW1TL42_9CUCU</name>
<evidence type="ECO:0000313" key="2">
    <source>
        <dbReference type="Proteomes" id="UP001431783"/>
    </source>
</evidence>
<keyword evidence="2" id="KW-1185">Reference proteome</keyword>
<sequence length="106" mass="12214">MSHNDGDDPNCTCKCIFIGLKCISDLRLEQYEYLKMRENDSIGKWTCDIRFIIRSTVEDNPSLPATQQKYCVSDDPDLSGSKGELKNHLYVLKNEIVSKMCDVIYR</sequence>
<dbReference type="Proteomes" id="UP001431783">
    <property type="component" value="Unassembled WGS sequence"/>
</dbReference>
<protein>
    <submittedName>
        <fullName evidence="1">Uncharacterized protein</fullName>
    </submittedName>
</protein>
<proteinExistence type="predicted"/>